<dbReference type="InterPro" id="IPR042283">
    <property type="entry name" value="GpdQ_catalytic"/>
</dbReference>
<dbReference type="InterPro" id="IPR050884">
    <property type="entry name" value="CNP_phosphodiesterase-III"/>
</dbReference>
<dbReference type="RefSeq" id="WP_243394909.1">
    <property type="nucleotide sequence ID" value="NZ_PVUF01000001.1"/>
</dbReference>
<evidence type="ECO:0000313" key="7">
    <source>
        <dbReference type="Proteomes" id="UP000237718"/>
    </source>
</evidence>
<dbReference type="InterPro" id="IPR026575">
    <property type="entry name" value="GpdQ/CpdA-like"/>
</dbReference>
<dbReference type="Proteomes" id="UP000237718">
    <property type="component" value="Unassembled WGS sequence"/>
</dbReference>
<dbReference type="InterPro" id="IPR004843">
    <property type="entry name" value="Calcineurin-like_PHP"/>
</dbReference>
<gene>
    <name evidence="6" type="ORF">CLV89_101428</name>
</gene>
<sequence>MIHGFIQITDTHIVAPGTLVCGHSDTAQALRRAVETINAKLPLWEGIDCAIVTGDLTDHGTPEEYAHFLSIMDELALPWIAIPGNHDQRAPMRAALSDAPWMPSTGPVHWVRDFGAFSVIGLDTLLEGAHHGMLCEGGMDFLDTTLAAIGAQPAIVATHHPFMHAGLPAMDADNLRNGAAMIARLGAHRGPVRMLSGHVHRAVTGQIGRVTCQIAPATCHAVLTDHRTGPAPQLVLEPGAVTVHRWLDQPGAGLVSEVIPTGLFPGPWPFEA</sequence>
<dbReference type="Pfam" id="PF00149">
    <property type="entry name" value="Metallophos"/>
    <property type="match status" value="1"/>
</dbReference>
<dbReference type="PANTHER" id="PTHR42988">
    <property type="entry name" value="PHOSPHOHYDROLASE"/>
    <property type="match status" value="1"/>
</dbReference>
<evidence type="ECO:0000256" key="2">
    <source>
        <dbReference type="ARBA" id="ARBA00022801"/>
    </source>
</evidence>
<evidence type="ECO:0000313" key="6">
    <source>
        <dbReference type="EMBL" id="PRZ50211.1"/>
    </source>
</evidence>
<dbReference type="GO" id="GO:0004112">
    <property type="term" value="F:cyclic-nucleotide phosphodiesterase activity"/>
    <property type="evidence" value="ECO:0007669"/>
    <property type="project" value="InterPro"/>
</dbReference>
<comment type="similarity">
    <text evidence="4">Belongs to the cyclic nucleotide phosphodiesterase class-III family.</text>
</comment>
<protein>
    <submittedName>
        <fullName evidence="6">3',5'-cyclic AMP phosphodiesterase CpdA</fullName>
    </submittedName>
</protein>
<keyword evidence="2" id="KW-0378">Hydrolase</keyword>
<name>A0A2T1ANM8_TRISK</name>
<proteinExistence type="inferred from homology"/>
<dbReference type="Gene3D" id="3.60.21.40">
    <property type="entry name" value="GpdQ, catalytic alpha/beta sandwich domain"/>
    <property type="match status" value="1"/>
</dbReference>
<keyword evidence="3" id="KW-0408">Iron</keyword>
<dbReference type="PANTHER" id="PTHR42988:SF2">
    <property type="entry name" value="CYCLIC NUCLEOTIDE PHOSPHODIESTERASE CBUA0032-RELATED"/>
    <property type="match status" value="1"/>
</dbReference>
<evidence type="ECO:0000256" key="1">
    <source>
        <dbReference type="ARBA" id="ARBA00022723"/>
    </source>
</evidence>
<organism evidence="6 7">
    <name type="scientific">Tritonibacter scottomollicae</name>
    <name type="common">Epibacterium scottomollicae</name>
    <dbReference type="NCBI Taxonomy" id="483013"/>
    <lineage>
        <taxon>Bacteria</taxon>
        <taxon>Pseudomonadati</taxon>
        <taxon>Pseudomonadota</taxon>
        <taxon>Alphaproteobacteria</taxon>
        <taxon>Rhodobacterales</taxon>
        <taxon>Paracoccaceae</taxon>
        <taxon>Tritonibacter</taxon>
    </lineage>
</organism>
<evidence type="ECO:0000256" key="3">
    <source>
        <dbReference type="ARBA" id="ARBA00023004"/>
    </source>
</evidence>
<evidence type="ECO:0000256" key="4">
    <source>
        <dbReference type="ARBA" id="ARBA00025742"/>
    </source>
</evidence>
<keyword evidence="1" id="KW-0479">Metal-binding</keyword>
<reference evidence="6 7" key="1">
    <citation type="submission" date="2018-03" db="EMBL/GenBank/DDBJ databases">
        <title>Genomic Encyclopedia of Archaeal and Bacterial Type Strains, Phase II (KMG-II): from individual species to whole genera.</title>
        <authorList>
            <person name="Goeker M."/>
        </authorList>
    </citation>
    <scope>NUCLEOTIDE SEQUENCE [LARGE SCALE GENOMIC DNA]</scope>
    <source>
        <strain evidence="6 7">DSM 25328</strain>
    </source>
</reference>
<feature type="domain" description="Calcineurin-like phosphoesterase" evidence="5">
    <location>
        <begin position="5"/>
        <end position="201"/>
    </location>
</feature>
<dbReference type="Gene3D" id="3.30.750.180">
    <property type="entry name" value="GpdQ, beta-strand dimerisation domain"/>
    <property type="match status" value="1"/>
</dbReference>
<dbReference type="AlphaFoldDB" id="A0A2T1ANM8"/>
<dbReference type="EMBL" id="PVUF01000001">
    <property type="protein sequence ID" value="PRZ50211.1"/>
    <property type="molecule type" value="Genomic_DNA"/>
</dbReference>
<comment type="caution">
    <text evidence="6">The sequence shown here is derived from an EMBL/GenBank/DDBJ whole genome shotgun (WGS) entry which is preliminary data.</text>
</comment>
<accession>A0A2T1ANM8</accession>
<dbReference type="GO" id="GO:0046872">
    <property type="term" value="F:metal ion binding"/>
    <property type="evidence" value="ECO:0007669"/>
    <property type="project" value="UniProtKB-KW"/>
</dbReference>
<evidence type="ECO:0000259" key="5">
    <source>
        <dbReference type="Pfam" id="PF00149"/>
    </source>
</evidence>
<dbReference type="SUPFAM" id="SSF56300">
    <property type="entry name" value="Metallo-dependent phosphatases"/>
    <property type="match status" value="1"/>
</dbReference>
<dbReference type="InterPro" id="IPR029052">
    <property type="entry name" value="Metallo-depent_PP-like"/>
</dbReference>
<dbReference type="CDD" id="cd07402">
    <property type="entry name" value="MPP_GpdQ"/>
    <property type="match status" value="1"/>
</dbReference>
<dbReference type="InterPro" id="IPR042281">
    <property type="entry name" value="GpdQ_beta-strand"/>
</dbReference>